<evidence type="ECO:0000256" key="1">
    <source>
        <dbReference type="SAM" id="MobiDB-lite"/>
    </source>
</evidence>
<feature type="compositionally biased region" description="Basic and acidic residues" evidence="1">
    <location>
        <begin position="16"/>
        <end position="25"/>
    </location>
</feature>
<evidence type="ECO:0000313" key="2">
    <source>
        <dbReference type="EMBL" id="CEL57147.1"/>
    </source>
</evidence>
<organism evidence="2 3">
    <name type="scientific">Thanatephorus cucumeris (strain AG1-IB / isolate 7/3/14)</name>
    <name type="common">Lettuce bottom rot fungus</name>
    <name type="synonym">Rhizoctonia solani</name>
    <dbReference type="NCBI Taxonomy" id="1108050"/>
    <lineage>
        <taxon>Eukaryota</taxon>
        <taxon>Fungi</taxon>
        <taxon>Dikarya</taxon>
        <taxon>Basidiomycota</taxon>
        <taxon>Agaricomycotina</taxon>
        <taxon>Agaricomycetes</taxon>
        <taxon>Cantharellales</taxon>
        <taxon>Ceratobasidiaceae</taxon>
        <taxon>Rhizoctonia</taxon>
        <taxon>Rhizoctonia solani AG-1</taxon>
    </lineage>
</organism>
<name>A0A0B7FLW2_THACB</name>
<accession>A0A0B7FLW2</accession>
<keyword evidence="3" id="KW-1185">Reference proteome</keyword>
<reference evidence="2 3" key="1">
    <citation type="submission" date="2014-11" db="EMBL/GenBank/DDBJ databases">
        <authorList>
            <person name="Wibberg Daniel"/>
        </authorList>
    </citation>
    <scope>NUCLEOTIDE SEQUENCE [LARGE SCALE GENOMIC DNA]</scope>
    <source>
        <strain evidence="2">Rhizoctonia solani AG1-IB 7/3/14</strain>
    </source>
</reference>
<protein>
    <submittedName>
        <fullName evidence="2">Uncharacterized protein</fullName>
    </submittedName>
</protein>
<feature type="region of interest" description="Disordered" evidence="1">
    <location>
        <begin position="196"/>
        <end position="225"/>
    </location>
</feature>
<feature type="region of interest" description="Disordered" evidence="1">
    <location>
        <begin position="102"/>
        <end position="159"/>
    </location>
</feature>
<dbReference type="EMBL" id="LN679127">
    <property type="protein sequence ID" value="CEL57147.1"/>
    <property type="molecule type" value="Genomic_DNA"/>
</dbReference>
<proteinExistence type="predicted"/>
<dbReference type="AlphaFoldDB" id="A0A0B7FLW2"/>
<sequence>MANSARPPLLATNTHSRFDSEDRTGPARYYPAGSPRPTDPQGSEMHSEQGYFRQHQPGGQYFEEPQSYAVYEPEHEVLPPEPEPILVKPKKKNKIKQIFSRLKRKKKAKPERAVVVLDSPQRPLPQTPRTESDLQPPAPRFQAPPSEISSRRYELRDPGFTPLPRRMSITTSRDESFFFFFPFIFKRATCERGKPLHRHQAGELQTRTQEAVRPRRETRTEREKR</sequence>
<feature type="region of interest" description="Disordered" evidence="1">
    <location>
        <begin position="1"/>
        <end position="62"/>
    </location>
</feature>
<gene>
    <name evidence="2" type="ORF">RSOLAG1IB_08379</name>
</gene>
<feature type="compositionally biased region" description="Basic and acidic residues" evidence="1">
    <location>
        <begin position="210"/>
        <end position="225"/>
    </location>
</feature>
<dbReference type="Proteomes" id="UP000059188">
    <property type="component" value="Unassembled WGS sequence"/>
</dbReference>
<evidence type="ECO:0000313" key="3">
    <source>
        <dbReference type="Proteomes" id="UP000059188"/>
    </source>
</evidence>